<proteinExistence type="predicted"/>
<accession>A0ABD5HQS4</accession>
<evidence type="ECO:0000313" key="2">
    <source>
        <dbReference type="Proteomes" id="UP001272716"/>
    </source>
</evidence>
<reference evidence="1 2" key="1">
    <citation type="submission" date="2023-10" db="EMBL/GenBank/DDBJ databases">
        <title>Draft Genome Sequence of Bacillus thuringiensis serovar. toumanoffi 4059: Identification of a Novel Cry Protein Candidate.</title>
        <authorList>
            <person name="Murdoch R.W."/>
            <person name="Gemler B."/>
            <person name="Heater B.S."/>
        </authorList>
    </citation>
    <scope>NUCLEOTIDE SEQUENCE [LARGE SCALE GENOMIC DNA]</scope>
    <source>
        <strain evidence="1 2">4059</strain>
    </source>
</reference>
<dbReference type="AlphaFoldDB" id="A0ABD5HQS4"/>
<name>A0ABD5HQS4_BACTU</name>
<dbReference type="EMBL" id="JAWQCK010000001">
    <property type="protein sequence ID" value="MDW9207297.1"/>
    <property type="molecule type" value="Genomic_DNA"/>
</dbReference>
<protein>
    <submittedName>
        <fullName evidence="1">Uncharacterized protein</fullName>
    </submittedName>
</protein>
<dbReference type="Proteomes" id="UP001272716">
    <property type="component" value="Unassembled WGS sequence"/>
</dbReference>
<comment type="caution">
    <text evidence="1">The sequence shown here is derived from an EMBL/GenBank/DDBJ whole genome shotgun (WGS) entry which is preliminary data.</text>
</comment>
<sequence>MDIFIILAKKSPSSRSVKGHSPVSRWEMNWLRTSDGRKPSLVRHTESVTPLSIECMFGV</sequence>
<evidence type="ECO:0000313" key="1">
    <source>
        <dbReference type="EMBL" id="MDW9207297.1"/>
    </source>
</evidence>
<gene>
    <name evidence="1" type="ORF">BTTOUR_00495</name>
</gene>
<organism evidence="1 2">
    <name type="scientific">Bacillus thuringiensis serovar toumanoffi</name>
    <dbReference type="NCBI Taxonomy" id="180862"/>
    <lineage>
        <taxon>Bacteria</taxon>
        <taxon>Bacillati</taxon>
        <taxon>Bacillota</taxon>
        <taxon>Bacilli</taxon>
        <taxon>Bacillales</taxon>
        <taxon>Bacillaceae</taxon>
        <taxon>Bacillus</taxon>
        <taxon>Bacillus cereus group</taxon>
    </lineage>
</organism>